<reference evidence="1 2" key="1">
    <citation type="submission" date="2019-10" db="EMBL/GenBank/DDBJ databases">
        <title>Genomic and transcriptomic insights into the perfect genentic adaptation of a filamentous nitrogen-fixing cyanobacterium to rice fields.</title>
        <authorList>
            <person name="Chen Z."/>
        </authorList>
    </citation>
    <scope>NUCLEOTIDE SEQUENCE [LARGE SCALE GENOMIC DNA]</scope>
    <source>
        <strain evidence="1">CCNUC1</strain>
    </source>
</reference>
<protein>
    <submittedName>
        <fullName evidence="1">Uncharacterized protein</fullName>
    </submittedName>
</protein>
<name>A0A5P8VY21_9NOSO</name>
<dbReference type="EMBL" id="CP045226">
    <property type="protein sequence ID" value="QFS45026.1"/>
    <property type="molecule type" value="Genomic_DNA"/>
</dbReference>
<proteinExistence type="predicted"/>
<keyword evidence="2" id="KW-1185">Reference proteome</keyword>
<dbReference type="AlphaFoldDB" id="A0A5P8VY21"/>
<organism evidence="1 2">
    <name type="scientific">Nostoc sphaeroides CCNUC1</name>
    <dbReference type="NCBI Taxonomy" id="2653204"/>
    <lineage>
        <taxon>Bacteria</taxon>
        <taxon>Bacillati</taxon>
        <taxon>Cyanobacteriota</taxon>
        <taxon>Cyanophyceae</taxon>
        <taxon>Nostocales</taxon>
        <taxon>Nostocaceae</taxon>
        <taxon>Nostoc</taxon>
    </lineage>
</organism>
<evidence type="ECO:0000313" key="2">
    <source>
        <dbReference type="Proteomes" id="UP000326678"/>
    </source>
</evidence>
<sequence>MHPLDIAILQSAISNWTACPLDIAPKVWQRGAARCNALGKNKFFAMIARFARKFGNFRFAPELRETNQMAV</sequence>
<dbReference type="Proteomes" id="UP000326678">
    <property type="component" value="Chromosome Gxm1"/>
</dbReference>
<gene>
    <name evidence="1" type="ORF">GXM_02501</name>
</gene>
<evidence type="ECO:0000313" key="1">
    <source>
        <dbReference type="EMBL" id="QFS45026.1"/>
    </source>
</evidence>
<accession>A0A5P8VY21</accession>
<dbReference type="RefSeq" id="WP_118169816.1">
    <property type="nucleotide sequence ID" value="NZ_CP045226.1"/>
</dbReference>
<dbReference type="KEGG" id="nsh:GXM_02501"/>